<reference evidence="3 4" key="1">
    <citation type="submission" date="2021-05" db="EMBL/GenBank/DDBJ databases">
        <title>Description of Cellulomonas sp. DKR-3 sp. nov.</title>
        <authorList>
            <person name="Dahal R.H."/>
            <person name="Chaudhary D.K."/>
        </authorList>
    </citation>
    <scope>NUCLEOTIDE SEQUENCE [LARGE SCALE GENOMIC DNA]</scope>
    <source>
        <strain evidence="3 4">DKR-3</strain>
    </source>
</reference>
<feature type="signal peptide" evidence="2">
    <location>
        <begin position="1"/>
        <end position="27"/>
    </location>
</feature>
<sequence length="268" mass="28371">MRVLTVVCLTTLAVTVLTGCGSGAGSAAPTSSIATPNASTTSSPTADPADEPTTEPTTASVQITADTIVDIVTSRMIEAGSVHFSMTNEMAGVELEGDMEYTGSTPNARLTVAGQNIRTLEMLMVDGVTYVNGGAMTQDKYVAYQEDDPENPFAGFGRDFDPSGTMTGLGDAISSVTARDETLTIDGALVRAYDVAIDTSLIEPDQLVAETRLPDSLVYTYWITDDGSLYRVEMEILGRRMTVSYSGWGQDIEIEAPASSEITDVSPF</sequence>
<dbReference type="InterPro" id="IPR029046">
    <property type="entry name" value="LolA/LolB/LppX"/>
</dbReference>
<organism evidence="3 4">
    <name type="scientific">Cellulomonas fulva</name>
    <dbReference type="NCBI Taxonomy" id="2835530"/>
    <lineage>
        <taxon>Bacteria</taxon>
        <taxon>Bacillati</taxon>
        <taxon>Actinomycetota</taxon>
        <taxon>Actinomycetes</taxon>
        <taxon>Micrococcales</taxon>
        <taxon>Cellulomonadaceae</taxon>
        <taxon>Cellulomonas</taxon>
    </lineage>
</organism>
<gene>
    <name evidence="3" type="ORF">KIN34_03265</name>
</gene>
<feature type="chain" id="PRO_5046705116" evidence="2">
    <location>
        <begin position="28"/>
        <end position="268"/>
    </location>
</feature>
<dbReference type="RefSeq" id="WP_214346607.1">
    <property type="nucleotide sequence ID" value="NZ_JAHBOH010000001.1"/>
</dbReference>
<proteinExistence type="predicted"/>
<dbReference type="Gene3D" id="2.50.20.20">
    <property type="match status" value="1"/>
</dbReference>
<keyword evidence="3" id="KW-0449">Lipoprotein</keyword>
<accession>A0ABS5TW21</accession>
<evidence type="ECO:0000256" key="1">
    <source>
        <dbReference type="SAM" id="MobiDB-lite"/>
    </source>
</evidence>
<dbReference type="PROSITE" id="PS51257">
    <property type="entry name" value="PROKAR_LIPOPROTEIN"/>
    <property type="match status" value="1"/>
</dbReference>
<evidence type="ECO:0000256" key="2">
    <source>
        <dbReference type="SAM" id="SignalP"/>
    </source>
</evidence>
<dbReference type="EMBL" id="JAHBOH010000001">
    <property type="protein sequence ID" value="MBT0993306.1"/>
    <property type="molecule type" value="Genomic_DNA"/>
</dbReference>
<name>A0ABS5TW21_9CELL</name>
<dbReference type="Proteomes" id="UP000722125">
    <property type="component" value="Unassembled WGS sequence"/>
</dbReference>
<protein>
    <submittedName>
        <fullName evidence="3">LppX_LprAFG lipoprotein</fullName>
    </submittedName>
</protein>
<evidence type="ECO:0000313" key="3">
    <source>
        <dbReference type="EMBL" id="MBT0993306.1"/>
    </source>
</evidence>
<dbReference type="SUPFAM" id="SSF89392">
    <property type="entry name" value="Prokaryotic lipoproteins and lipoprotein localization factors"/>
    <property type="match status" value="1"/>
</dbReference>
<feature type="region of interest" description="Disordered" evidence="1">
    <location>
        <begin position="23"/>
        <end position="59"/>
    </location>
</feature>
<comment type="caution">
    <text evidence="3">The sequence shown here is derived from an EMBL/GenBank/DDBJ whole genome shotgun (WGS) entry which is preliminary data.</text>
</comment>
<keyword evidence="2" id="KW-0732">Signal</keyword>
<keyword evidence="4" id="KW-1185">Reference proteome</keyword>
<evidence type="ECO:0000313" key="4">
    <source>
        <dbReference type="Proteomes" id="UP000722125"/>
    </source>
</evidence>
<feature type="compositionally biased region" description="Low complexity" evidence="1">
    <location>
        <begin position="23"/>
        <end position="47"/>
    </location>
</feature>